<evidence type="ECO:0000256" key="5">
    <source>
        <dbReference type="PROSITE-ProRule" id="PRU00169"/>
    </source>
</evidence>
<dbReference type="Gene3D" id="1.10.10.60">
    <property type="entry name" value="Homeodomain-like"/>
    <property type="match status" value="1"/>
</dbReference>
<evidence type="ECO:0000259" key="6">
    <source>
        <dbReference type="PROSITE" id="PS01124"/>
    </source>
</evidence>
<keyword evidence="9" id="KW-1185">Reference proteome</keyword>
<feature type="modified residue" description="4-aspartylphosphate" evidence="5">
    <location>
        <position position="59"/>
    </location>
</feature>
<dbReference type="SUPFAM" id="SSF46689">
    <property type="entry name" value="Homeodomain-like"/>
    <property type="match status" value="1"/>
</dbReference>
<sequence length="267" mass="30343">MINSMHPTEATIVIADDHQEILDFIADDLEEQYRVIKMTNGQEALDYIKLYPVDLIVSDLIMPIMDGYELCTAIKDDLQYSHIPFIMLTAKNSLQSKIEGLEFGADAYIEKPFSPTFLQAQISSLLRNRKSLRAHYDATPPAQSDVDAEATGDQLFLQKLNTLILENMSEQTLCVDMLAERMCMSRPTLYRKIKALSDLSPNELINITRLKKAAQLLTNHGYKVYEIANKLGFSTPSHFTRNFQKQFGISPKEFIIKMKKNASSSHN</sequence>
<dbReference type="PRINTS" id="PR00032">
    <property type="entry name" value="HTHARAC"/>
</dbReference>
<dbReference type="Pfam" id="PF00072">
    <property type="entry name" value="Response_reg"/>
    <property type="match status" value="1"/>
</dbReference>
<dbReference type="CDD" id="cd17574">
    <property type="entry name" value="REC_OmpR"/>
    <property type="match status" value="1"/>
</dbReference>
<evidence type="ECO:0000256" key="2">
    <source>
        <dbReference type="ARBA" id="ARBA00023015"/>
    </source>
</evidence>
<dbReference type="PROSITE" id="PS01124">
    <property type="entry name" value="HTH_ARAC_FAMILY_2"/>
    <property type="match status" value="1"/>
</dbReference>
<dbReference type="RefSeq" id="WP_066753306.1">
    <property type="nucleotide sequence ID" value="NZ_JBHUMB010000005.1"/>
</dbReference>
<dbReference type="InterPro" id="IPR009057">
    <property type="entry name" value="Homeodomain-like_sf"/>
</dbReference>
<dbReference type="SUPFAM" id="SSF52172">
    <property type="entry name" value="CheY-like"/>
    <property type="match status" value="1"/>
</dbReference>
<keyword evidence="2" id="KW-0805">Transcription regulation</keyword>
<dbReference type="InterPro" id="IPR020449">
    <property type="entry name" value="Tscrpt_reg_AraC-type_HTH"/>
</dbReference>
<dbReference type="EMBL" id="JBHUMB010000005">
    <property type="protein sequence ID" value="MFD2742019.1"/>
    <property type="molecule type" value="Genomic_DNA"/>
</dbReference>
<dbReference type="InterPro" id="IPR011006">
    <property type="entry name" value="CheY-like_superfamily"/>
</dbReference>
<dbReference type="SMART" id="SM00448">
    <property type="entry name" value="REC"/>
    <property type="match status" value="1"/>
</dbReference>
<evidence type="ECO:0000313" key="9">
    <source>
        <dbReference type="Proteomes" id="UP001597418"/>
    </source>
</evidence>
<dbReference type="PROSITE" id="PS50110">
    <property type="entry name" value="RESPONSE_REGULATORY"/>
    <property type="match status" value="1"/>
</dbReference>
<evidence type="ECO:0000313" key="8">
    <source>
        <dbReference type="EMBL" id="MFD2742019.1"/>
    </source>
</evidence>
<proteinExistence type="predicted"/>
<dbReference type="PANTHER" id="PTHR43547">
    <property type="entry name" value="TWO-COMPONENT HISTIDINE KINASE"/>
    <property type="match status" value="1"/>
</dbReference>
<feature type="domain" description="HTH araC/xylS-type" evidence="6">
    <location>
        <begin position="158"/>
        <end position="257"/>
    </location>
</feature>
<comment type="caution">
    <text evidence="8">The sequence shown here is derived from an EMBL/GenBank/DDBJ whole genome shotgun (WGS) entry which is preliminary data.</text>
</comment>
<dbReference type="PROSITE" id="PS00041">
    <property type="entry name" value="HTH_ARAC_FAMILY_1"/>
    <property type="match status" value="1"/>
</dbReference>
<keyword evidence="4" id="KW-0804">Transcription</keyword>
<dbReference type="InterPro" id="IPR018060">
    <property type="entry name" value="HTH_AraC"/>
</dbReference>
<dbReference type="Proteomes" id="UP001597418">
    <property type="component" value="Unassembled WGS sequence"/>
</dbReference>
<gene>
    <name evidence="8" type="ORF">ACFSQ6_01275</name>
</gene>
<dbReference type="Pfam" id="PF12833">
    <property type="entry name" value="HTH_18"/>
    <property type="match status" value="1"/>
</dbReference>
<dbReference type="Gene3D" id="3.40.50.2300">
    <property type="match status" value="1"/>
</dbReference>
<name>A0ABW5U855_9SPHI</name>
<dbReference type="InterPro" id="IPR018062">
    <property type="entry name" value="HTH_AraC-typ_CS"/>
</dbReference>
<organism evidence="8 9">
    <name type="scientific">Sphingobacterium populi</name>
    <dbReference type="NCBI Taxonomy" id="1812824"/>
    <lineage>
        <taxon>Bacteria</taxon>
        <taxon>Pseudomonadati</taxon>
        <taxon>Bacteroidota</taxon>
        <taxon>Sphingobacteriia</taxon>
        <taxon>Sphingobacteriales</taxon>
        <taxon>Sphingobacteriaceae</taxon>
        <taxon>Sphingobacterium</taxon>
    </lineage>
</organism>
<accession>A0ABW5U855</accession>
<keyword evidence="3" id="KW-0238">DNA-binding</keyword>
<reference evidence="9" key="1">
    <citation type="journal article" date="2019" name="Int. J. Syst. Evol. Microbiol.">
        <title>The Global Catalogue of Microorganisms (GCM) 10K type strain sequencing project: providing services to taxonomists for standard genome sequencing and annotation.</title>
        <authorList>
            <consortium name="The Broad Institute Genomics Platform"/>
            <consortium name="The Broad Institute Genome Sequencing Center for Infectious Disease"/>
            <person name="Wu L."/>
            <person name="Ma J."/>
        </authorList>
    </citation>
    <scope>NUCLEOTIDE SEQUENCE [LARGE SCALE GENOMIC DNA]</scope>
    <source>
        <strain evidence="9">KCTC 42247</strain>
    </source>
</reference>
<dbReference type="SMART" id="SM00342">
    <property type="entry name" value="HTH_ARAC"/>
    <property type="match status" value="1"/>
</dbReference>
<evidence type="ECO:0000256" key="4">
    <source>
        <dbReference type="ARBA" id="ARBA00023163"/>
    </source>
</evidence>
<protein>
    <submittedName>
        <fullName evidence="8">Response regulator</fullName>
    </submittedName>
</protein>
<evidence type="ECO:0000259" key="7">
    <source>
        <dbReference type="PROSITE" id="PS50110"/>
    </source>
</evidence>
<evidence type="ECO:0000256" key="3">
    <source>
        <dbReference type="ARBA" id="ARBA00023125"/>
    </source>
</evidence>
<keyword evidence="1 5" id="KW-0597">Phosphoprotein</keyword>
<feature type="domain" description="Response regulatory" evidence="7">
    <location>
        <begin position="11"/>
        <end position="126"/>
    </location>
</feature>
<dbReference type="InterPro" id="IPR001789">
    <property type="entry name" value="Sig_transdc_resp-reg_receiver"/>
</dbReference>
<evidence type="ECO:0000256" key="1">
    <source>
        <dbReference type="ARBA" id="ARBA00022553"/>
    </source>
</evidence>
<dbReference type="PANTHER" id="PTHR43547:SF2">
    <property type="entry name" value="HYBRID SIGNAL TRANSDUCTION HISTIDINE KINASE C"/>
    <property type="match status" value="1"/>
</dbReference>